<dbReference type="Pfam" id="PF07896">
    <property type="entry name" value="DUF1674"/>
    <property type="match status" value="1"/>
</dbReference>
<proteinExistence type="inferred from homology"/>
<dbReference type="RefSeq" id="WP_184043174.1">
    <property type="nucleotide sequence ID" value="NZ_JACIGK010000007.1"/>
</dbReference>
<evidence type="ECO:0000313" key="3">
    <source>
        <dbReference type="EMBL" id="MBB4265548.1"/>
    </source>
</evidence>
<keyword evidence="4" id="KW-1185">Reference proteome</keyword>
<comment type="caution">
    <text evidence="3">The sequence shown here is derived from an EMBL/GenBank/DDBJ whole genome shotgun (WGS) entry which is preliminary data.</text>
</comment>
<evidence type="ECO:0008006" key="5">
    <source>
        <dbReference type="Google" id="ProtNLM"/>
    </source>
</evidence>
<protein>
    <recommendedName>
        <fullName evidence="5">DUF1674 domain-containing protein</fullName>
    </recommendedName>
</protein>
<dbReference type="PANTHER" id="PTHR28524:SF3">
    <property type="entry name" value="SUCCINATE DEHYDROGENASE ASSEMBLY FACTOR 4, MITOCHONDRIAL"/>
    <property type="match status" value="1"/>
</dbReference>
<evidence type="ECO:0000256" key="1">
    <source>
        <dbReference type="ARBA" id="ARBA00005701"/>
    </source>
</evidence>
<reference evidence="3 4" key="1">
    <citation type="submission" date="2020-08" db="EMBL/GenBank/DDBJ databases">
        <title>Genome sequencing of Purple Non-Sulfur Bacteria from various extreme environments.</title>
        <authorList>
            <person name="Mayer M."/>
        </authorList>
    </citation>
    <scope>NUCLEOTIDE SEQUENCE [LARGE SCALE GENOMIC DNA]</scope>
    <source>
        <strain evidence="3 4">JA131</strain>
    </source>
</reference>
<dbReference type="Proteomes" id="UP000554286">
    <property type="component" value="Unassembled WGS sequence"/>
</dbReference>
<evidence type="ECO:0000256" key="2">
    <source>
        <dbReference type="SAM" id="MobiDB-lite"/>
    </source>
</evidence>
<dbReference type="InterPro" id="IPR012875">
    <property type="entry name" value="SDHF4"/>
</dbReference>
<name>A0A7W6W981_9PROT</name>
<evidence type="ECO:0000313" key="4">
    <source>
        <dbReference type="Proteomes" id="UP000554286"/>
    </source>
</evidence>
<sequence>MTSSDTRDPGSGWGEALPLPLTPPKPKASAQPAPADGAPDAPPAGDDHGVEIGGPRGPEPTRYHDWEVKGRCSDF</sequence>
<feature type="compositionally biased region" description="Basic and acidic residues" evidence="2">
    <location>
        <begin position="59"/>
        <end position="75"/>
    </location>
</feature>
<dbReference type="EMBL" id="JACIGK010000007">
    <property type="protein sequence ID" value="MBB4265548.1"/>
    <property type="molecule type" value="Genomic_DNA"/>
</dbReference>
<accession>A0A7W6W981</accession>
<comment type="similarity">
    <text evidence="1">Belongs to the SDHAF4 family.</text>
</comment>
<feature type="region of interest" description="Disordered" evidence="2">
    <location>
        <begin position="1"/>
        <end position="75"/>
    </location>
</feature>
<feature type="compositionally biased region" description="Low complexity" evidence="2">
    <location>
        <begin position="27"/>
        <end position="39"/>
    </location>
</feature>
<gene>
    <name evidence="3" type="ORF">GGD89_001170</name>
</gene>
<dbReference type="AlphaFoldDB" id="A0A7W6W981"/>
<organism evidence="3 4">
    <name type="scientific">Roseospira visakhapatnamensis</name>
    <dbReference type="NCBI Taxonomy" id="390880"/>
    <lineage>
        <taxon>Bacteria</taxon>
        <taxon>Pseudomonadati</taxon>
        <taxon>Pseudomonadota</taxon>
        <taxon>Alphaproteobacteria</taxon>
        <taxon>Rhodospirillales</taxon>
        <taxon>Rhodospirillaceae</taxon>
        <taxon>Roseospira</taxon>
    </lineage>
</organism>
<dbReference type="PANTHER" id="PTHR28524">
    <property type="entry name" value="SUCCINATE DEHYDROGENASE ASSEMBLY FACTOR 4, MITOCHONDRIAL"/>
    <property type="match status" value="1"/>
</dbReference>